<dbReference type="GO" id="GO:0005198">
    <property type="term" value="F:structural molecule activity"/>
    <property type="evidence" value="ECO:0007669"/>
    <property type="project" value="InterPro"/>
</dbReference>
<comment type="similarity">
    <text evidence="3">Belongs to the flagella basal body rod proteins family.</text>
</comment>
<reference evidence="10" key="1">
    <citation type="submission" date="2024-02" db="EMBL/GenBank/DDBJ databases">
        <title>Tomenella chthoni gen. nov. sp. nov., a member of the family Jonesiaceae isolated from bat guano.</title>
        <authorList>
            <person name="Miller S.L."/>
            <person name="King J."/>
            <person name="Sankaranarayanan K."/>
            <person name="Lawson P.A."/>
        </authorList>
    </citation>
    <scope>NUCLEOTIDE SEQUENCE</scope>
    <source>
        <strain evidence="10">BS-20</strain>
    </source>
</reference>
<evidence type="ECO:0000313" key="10">
    <source>
        <dbReference type="EMBL" id="XBH22125.1"/>
    </source>
</evidence>
<evidence type="ECO:0000259" key="8">
    <source>
        <dbReference type="Pfam" id="PF06429"/>
    </source>
</evidence>
<protein>
    <recommendedName>
        <fullName evidence="4">Flagellar hook-associated protein 1</fullName>
    </recommendedName>
</protein>
<evidence type="ECO:0000256" key="4">
    <source>
        <dbReference type="ARBA" id="ARBA00016244"/>
    </source>
</evidence>
<keyword evidence="10" id="KW-0282">Flagellum</keyword>
<dbReference type="SUPFAM" id="SSF64518">
    <property type="entry name" value="Phase 1 flagellin"/>
    <property type="match status" value="1"/>
</dbReference>
<feature type="domain" description="Flagellar basal-body/hook protein C-terminal" evidence="8">
    <location>
        <begin position="418"/>
        <end position="457"/>
    </location>
</feature>
<keyword evidence="6" id="KW-0975">Bacterial flagellum</keyword>
<evidence type="ECO:0000256" key="3">
    <source>
        <dbReference type="ARBA" id="ARBA00009677"/>
    </source>
</evidence>
<dbReference type="NCBIfam" id="TIGR02492">
    <property type="entry name" value="flgK_ends"/>
    <property type="match status" value="1"/>
</dbReference>
<dbReference type="GO" id="GO:0005576">
    <property type="term" value="C:extracellular region"/>
    <property type="evidence" value="ECO:0007669"/>
    <property type="project" value="UniProtKB-SubCell"/>
</dbReference>
<dbReference type="EMBL" id="CP146203">
    <property type="protein sequence ID" value="XBH22125.1"/>
    <property type="molecule type" value="Genomic_DNA"/>
</dbReference>
<dbReference type="InterPro" id="IPR010930">
    <property type="entry name" value="Flg_bb/hook_C_dom"/>
</dbReference>
<organism evidence="10">
    <name type="scientific">Jonesiaceae bacterium BS-20</name>
    <dbReference type="NCBI Taxonomy" id="3120821"/>
    <lineage>
        <taxon>Bacteria</taxon>
        <taxon>Bacillati</taxon>
        <taxon>Actinomycetota</taxon>
        <taxon>Actinomycetes</taxon>
        <taxon>Micrococcales</taxon>
        <taxon>Jonesiaceae</taxon>
    </lineage>
</organism>
<dbReference type="InterPro" id="IPR002371">
    <property type="entry name" value="FlgK"/>
</dbReference>
<dbReference type="Pfam" id="PF22638">
    <property type="entry name" value="FlgK_D1"/>
    <property type="match status" value="1"/>
</dbReference>
<gene>
    <name evidence="10" type="primary">flgK</name>
    <name evidence="10" type="ORF">V5R04_02540</name>
</gene>
<dbReference type="Pfam" id="PF06429">
    <property type="entry name" value="Flg_bbr_C"/>
    <property type="match status" value="1"/>
</dbReference>
<accession>A0AAU7DXW8</accession>
<keyword evidence="10" id="KW-0969">Cilium</keyword>
<feature type="domain" description="Flagellar hook-associated protein FlgK helical" evidence="9">
    <location>
        <begin position="99"/>
        <end position="321"/>
    </location>
</feature>
<dbReference type="InterPro" id="IPR001444">
    <property type="entry name" value="Flag_bb_rod_N"/>
</dbReference>
<dbReference type="GO" id="GO:0044780">
    <property type="term" value="P:bacterial-type flagellum assembly"/>
    <property type="evidence" value="ECO:0007669"/>
    <property type="project" value="InterPro"/>
</dbReference>
<keyword evidence="5" id="KW-0964">Secreted</keyword>
<evidence type="ECO:0000256" key="2">
    <source>
        <dbReference type="ARBA" id="ARBA00004613"/>
    </source>
</evidence>
<dbReference type="GO" id="GO:0009424">
    <property type="term" value="C:bacterial-type flagellum hook"/>
    <property type="evidence" value="ECO:0007669"/>
    <property type="project" value="InterPro"/>
</dbReference>
<dbReference type="AlphaFoldDB" id="A0AAU7DXW8"/>
<sequence length="464" mass="48084">MSTFSGLGNALSALNSQRLALEVSGQNIANANTNGYVRQRANLEAIGSVNAMRNGGGHGIGSGVKVTSIDRLGDIFIDARVRTTGASAAFLAARADSYTRLESTINEPSDTGLSSLMGDLWAGFQDVAKSPQTLATKQVVMDRANSVAGALNSSYASLETQWSQHRTEVDAKVTQVNTTATLVAKLNAEIRQREVNGNTANELIDQRNLLITELSALTGATARFMPDGTADIAIGGNLIVSGTSAQTLKLQGTTNLDAIMDGQAPVSVVWDRPGDPQVIMTGGEIAGKLSALAPASQGGILASAADNFNKVATALAEQVNGLLELHGEPLFQIGTGQAAKQISVAITDPSKIVSGDPALGEYDGSIADKIGQLGQALEGPSALWQTSVVSIGVAAKSAIGSYAVAEAARASAENLQLSATSVDVDEETVNMLAFQRGYQAASRVLTTIDEMLDQLINRTGVVGR</sequence>
<feature type="domain" description="Flagellar basal body rod protein N-terminal" evidence="7">
    <location>
        <begin position="9"/>
        <end position="36"/>
    </location>
</feature>
<dbReference type="PANTHER" id="PTHR30033">
    <property type="entry name" value="FLAGELLAR HOOK-ASSOCIATED PROTEIN 1"/>
    <property type="match status" value="1"/>
</dbReference>
<evidence type="ECO:0000256" key="1">
    <source>
        <dbReference type="ARBA" id="ARBA00004365"/>
    </source>
</evidence>
<dbReference type="Pfam" id="PF00460">
    <property type="entry name" value="Flg_bb_rod"/>
    <property type="match status" value="1"/>
</dbReference>
<evidence type="ECO:0000259" key="7">
    <source>
        <dbReference type="Pfam" id="PF00460"/>
    </source>
</evidence>
<evidence type="ECO:0000259" key="9">
    <source>
        <dbReference type="Pfam" id="PF22638"/>
    </source>
</evidence>
<dbReference type="InterPro" id="IPR053927">
    <property type="entry name" value="FlgK_helical"/>
</dbReference>
<dbReference type="PANTHER" id="PTHR30033:SF1">
    <property type="entry name" value="FLAGELLAR HOOK-ASSOCIATED PROTEIN 1"/>
    <property type="match status" value="1"/>
</dbReference>
<proteinExistence type="inferred from homology"/>
<name>A0AAU7DXW8_9MICO</name>
<comment type="subcellular location">
    <subcellularLocation>
        <location evidence="1">Bacterial flagellum</location>
    </subcellularLocation>
    <subcellularLocation>
        <location evidence="2">Secreted</location>
    </subcellularLocation>
</comment>
<evidence type="ECO:0000256" key="6">
    <source>
        <dbReference type="ARBA" id="ARBA00023143"/>
    </source>
</evidence>
<keyword evidence="10" id="KW-0966">Cell projection</keyword>
<evidence type="ECO:0000256" key="5">
    <source>
        <dbReference type="ARBA" id="ARBA00022525"/>
    </source>
</evidence>